<evidence type="ECO:0008006" key="11">
    <source>
        <dbReference type="Google" id="ProtNLM"/>
    </source>
</evidence>
<dbReference type="InterPro" id="IPR027417">
    <property type="entry name" value="P-loop_NTPase"/>
</dbReference>
<keyword evidence="2" id="KW-0067">ATP-binding</keyword>
<dbReference type="InterPro" id="IPR025662">
    <property type="entry name" value="Sigma_54_int_dom_ATP-bd_1"/>
</dbReference>
<dbReference type="SMART" id="SM00448">
    <property type="entry name" value="REC"/>
    <property type="match status" value="1"/>
</dbReference>
<dbReference type="InterPro" id="IPR011006">
    <property type="entry name" value="CheY-like_superfamily"/>
</dbReference>
<dbReference type="InterPro" id="IPR025944">
    <property type="entry name" value="Sigma_54_int_dom_CS"/>
</dbReference>
<evidence type="ECO:0000313" key="10">
    <source>
        <dbReference type="Proteomes" id="UP000027284"/>
    </source>
</evidence>
<evidence type="ECO:0000259" key="7">
    <source>
        <dbReference type="PROSITE" id="PS50045"/>
    </source>
</evidence>
<feature type="domain" description="Response regulatory" evidence="8">
    <location>
        <begin position="8"/>
        <end position="121"/>
    </location>
</feature>
<dbReference type="GO" id="GO:0006355">
    <property type="term" value="P:regulation of DNA-templated transcription"/>
    <property type="evidence" value="ECO:0007669"/>
    <property type="project" value="InterPro"/>
</dbReference>
<dbReference type="Gene3D" id="3.40.50.300">
    <property type="entry name" value="P-loop containing nucleotide triphosphate hydrolases"/>
    <property type="match status" value="1"/>
</dbReference>
<dbReference type="SUPFAM" id="SSF52172">
    <property type="entry name" value="CheY-like"/>
    <property type="match status" value="1"/>
</dbReference>
<dbReference type="GO" id="GO:0043565">
    <property type="term" value="F:sequence-specific DNA binding"/>
    <property type="evidence" value="ECO:0007669"/>
    <property type="project" value="InterPro"/>
</dbReference>
<name>A0A062XS39_9BACT</name>
<keyword evidence="3" id="KW-0805">Transcription regulation</keyword>
<dbReference type="GO" id="GO:0000160">
    <property type="term" value="P:phosphorelay signal transduction system"/>
    <property type="evidence" value="ECO:0007669"/>
    <property type="project" value="InterPro"/>
</dbReference>
<dbReference type="Proteomes" id="UP000027284">
    <property type="component" value="Unassembled WGS sequence"/>
</dbReference>
<dbReference type="InterPro" id="IPR002078">
    <property type="entry name" value="Sigma_54_int"/>
</dbReference>
<evidence type="ECO:0000256" key="3">
    <source>
        <dbReference type="ARBA" id="ARBA00023015"/>
    </source>
</evidence>
<proteinExistence type="predicted"/>
<keyword evidence="5" id="KW-0804">Transcription</keyword>
<dbReference type="PROSITE" id="PS00675">
    <property type="entry name" value="SIGMA54_INTERACT_1"/>
    <property type="match status" value="1"/>
</dbReference>
<dbReference type="Pfam" id="PF00072">
    <property type="entry name" value="Response_reg"/>
    <property type="match status" value="1"/>
</dbReference>
<dbReference type="OrthoDB" id="9810703at2"/>
<evidence type="ECO:0000259" key="8">
    <source>
        <dbReference type="PROSITE" id="PS50110"/>
    </source>
</evidence>
<dbReference type="InterPro" id="IPR009057">
    <property type="entry name" value="Homeodomain-like_sf"/>
</dbReference>
<evidence type="ECO:0000256" key="5">
    <source>
        <dbReference type="ARBA" id="ARBA00023163"/>
    </source>
</evidence>
<keyword evidence="4" id="KW-0238">DNA-binding</keyword>
<feature type="modified residue" description="4-aspartylphosphate" evidence="6">
    <location>
        <position position="57"/>
    </location>
</feature>
<dbReference type="InterPro" id="IPR002197">
    <property type="entry name" value="HTH_Fis"/>
</dbReference>
<dbReference type="FunFam" id="3.40.50.300:FF:000006">
    <property type="entry name" value="DNA-binding transcriptional regulator NtrC"/>
    <property type="match status" value="1"/>
</dbReference>
<dbReference type="InterPro" id="IPR001789">
    <property type="entry name" value="Sig_transdc_resp-reg_receiver"/>
</dbReference>
<dbReference type="SUPFAM" id="SSF52540">
    <property type="entry name" value="P-loop containing nucleoside triphosphate hydrolases"/>
    <property type="match status" value="1"/>
</dbReference>
<dbReference type="InterPro" id="IPR003593">
    <property type="entry name" value="AAA+_ATPase"/>
</dbReference>
<dbReference type="PROSITE" id="PS50110">
    <property type="entry name" value="RESPONSE_REGULATORY"/>
    <property type="match status" value="1"/>
</dbReference>
<evidence type="ECO:0000256" key="1">
    <source>
        <dbReference type="ARBA" id="ARBA00022741"/>
    </source>
</evidence>
<dbReference type="SMART" id="SM00382">
    <property type="entry name" value="AAA"/>
    <property type="match status" value="1"/>
</dbReference>
<feature type="domain" description="Sigma-54 factor interaction" evidence="7">
    <location>
        <begin position="145"/>
        <end position="374"/>
    </location>
</feature>
<dbReference type="STRING" id="1312852.EG19_05515"/>
<dbReference type="Gene3D" id="1.10.8.60">
    <property type="match status" value="1"/>
</dbReference>
<dbReference type="Gene3D" id="1.10.10.60">
    <property type="entry name" value="Homeodomain-like"/>
    <property type="match status" value="1"/>
</dbReference>
<dbReference type="PANTHER" id="PTHR32071:SF113">
    <property type="entry name" value="ALGINATE BIOSYNTHESIS TRANSCRIPTIONAL REGULATORY PROTEIN ALGB"/>
    <property type="match status" value="1"/>
</dbReference>
<dbReference type="Pfam" id="PF25601">
    <property type="entry name" value="AAA_lid_14"/>
    <property type="match status" value="1"/>
</dbReference>
<dbReference type="AlphaFoldDB" id="A0A062XS39"/>
<dbReference type="GO" id="GO:0005524">
    <property type="term" value="F:ATP binding"/>
    <property type="evidence" value="ECO:0007669"/>
    <property type="project" value="UniProtKB-KW"/>
</dbReference>
<dbReference type="InterPro" id="IPR058031">
    <property type="entry name" value="AAA_lid_NorR"/>
</dbReference>
<keyword evidence="6" id="KW-0597">Phosphoprotein</keyword>
<keyword evidence="1" id="KW-0547">Nucleotide-binding</keyword>
<dbReference type="PRINTS" id="PR01590">
    <property type="entry name" value="HTHFIS"/>
</dbReference>
<keyword evidence="10" id="KW-1185">Reference proteome</keyword>
<evidence type="ECO:0000256" key="6">
    <source>
        <dbReference type="PROSITE-ProRule" id="PRU00169"/>
    </source>
</evidence>
<sequence length="450" mass="50023">MNQTLPLPVLVVEDDVELRRSLEELLQAESIPTLGAGTAAEAAALLAQKEAGLILLDLGLPDMDGLELLARLKASEEAPVVVLTGRSDIATVVEAMKRGAENFLVKPMEAAQVIAVVKKELARHVWHRQMESQMAREKARGVRFPVGESKAMREVRQLVQKVAETDASVVLLGESGTGKGMIARLIHSLSRRREAPFLDVNCAALAPQLLESELFGHERGAFTDARERKLGLLEAAHGGTVFLDEIADMDPHVQSKLLKAIEDRRFRRLGGVREIQVDVCIIAATHRDLREEAESGRFRKDLYYRLNVFQIVLPPLRERKEDILPIATAFITELNPILGKHIQGIHPDAVRILEAYPWPGNIRELRNVVERAMILAHGDEIRPEHLPREIRLHKGLDAGLLSLEELEAAHIRRVIQAVGGNLKKAAEVLGISRSTLYDKIERYGISVPRD</sequence>
<dbReference type="EMBL" id="JMFG01000020">
    <property type="protein sequence ID" value="KDA53658.1"/>
    <property type="molecule type" value="Genomic_DNA"/>
</dbReference>
<dbReference type="CDD" id="cd00009">
    <property type="entry name" value="AAA"/>
    <property type="match status" value="1"/>
</dbReference>
<accession>A0A062XS39</accession>
<dbReference type="PANTHER" id="PTHR32071">
    <property type="entry name" value="TRANSCRIPTIONAL REGULATORY PROTEIN"/>
    <property type="match status" value="1"/>
</dbReference>
<dbReference type="PROSITE" id="PS50045">
    <property type="entry name" value="SIGMA54_INTERACT_4"/>
    <property type="match status" value="1"/>
</dbReference>
<evidence type="ECO:0000313" key="9">
    <source>
        <dbReference type="EMBL" id="KDA53658.1"/>
    </source>
</evidence>
<dbReference type="Pfam" id="PF02954">
    <property type="entry name" value="HTH_8"/>
    <property type="match status" value="1"/>
</dbReference>
<organism evidence="9 10">
    <name type="scientific">Thermoanaerobaculum aquaticum</name>
    <dbReference type="NCBI Taxonomy" id="1312852"/>
    <lineage>
        <taxon>Bacteria</taxon>
        <taxon>Pseudomonadati</taxon>
        <taxon>Acidobacteriota</taxon>
        <taxon>Thermoanaerobaculia</taxon>
        <taxon>Thermoanaerobaculales</taxon>
        <taxon>Thermoanaerobaculaceae</taxon>
        <taxon>Thermoanaerobaculum</taxon>
    </lineage>
</organism>
<evidence type="ECO:0000256" key="2">
    <source>
        <dbReference type="ARBA" id="ARBA00022840"/>
    </source>
</evidence>
<dbReference type="Gene3D" id="3.40.50.2300">
    <property type="match status" value="1"/>
</dbReference>
<dbReference type="SUPFAM" id="SSF46689">
    <property type="entry name" value="Homeodomain-like"/>
    <property type="match status" value="1"/>
</dbReference>
<dbReference type="InterPro" id="IPR025943">
    <property type="entry name" value="Sigma_54_int_dom_ATP-bd_2"/>
</dbReference>
<dbReference type="PROSITE" id="PS00676">
    <property type="entry name" value="SIGMA54_INTERACT_2"/>
    <property type="match status" value="1"/>
</dbReference>
<gene>
    <name evidence="9" type="ORF">EG19_05515</name>
</gene>
<reference evidence="9 10" key="1">
    <citation type="submission" date="2014-04" db="EMBL/GenBank/DDBJ databases">
        <title>The Genome Sequence of Thermoanaerobaculum aquaticum MP-01, The First Cultivated Group 23 Acidobacterium.</title>
        <authorList>
            <person name="Stamps B.W."/>
            <person name="Losey N.A."/>
            <person name="Lawson P.A."/>
            <person name="Stevenson B.S."/>
        </authorList>
    </citation>
    <scope>NUCLEOTIDE SEQUENCE [LARGE SCALE GENOMIC DNA]</scope>
    <source>
        <strain evidence="9 10">MP-01</strain>
    </source>
</reference>
<comment type="caution">
    <text evidence="9">The sequence shown here is derived from an EMBL/GenBank/DDBJ whole genome shotgun (WGS) entry which is preliminary data.</text>
</comment>
<dbReference type="RefSeq" id="WP_038049535.1">
    <property type="nucleotide sequence ID" value="NZ_JMFG01000020.1"/>
</dbReference>
<dbReference type="PROSITE" id="PS00688">
    <property type="entry name" value="SIGMA54_INTERACT_3"/>
    <property type="match status" value="1"/>
</dbReference>
<dbReference type="Pfam" id="PF00158">
    <property type="entry name" value="Sigma54_activat"/>
    <property type="match status" value="1"/>
</dbReference>
<protein>
    <recommendedName>
        <fullName evidence="11">Sigma-54-dependent Fis family transcriptional regulator</fullName>
    </recommendedName>
</protein>
<evidence type="ECO:0000256" key="4">
    <source>
        <dbReference type="ARBA" id="ARBA00023125"/>
    </source>
</evidence>